<gene>
    <name evidence="10 11" type="primary">plsX</name>
    <name evidence="11" type="ORF">JYK00_01640</name>
</gene>
<evidence type="ECO:0000256" key="2">
    <source>
        <dbReference type="ARBA" id="ARBA00022490"/>
    </source>
</evidence>
<accession>A0ABX7S9A1</accession>
<evidence type="ECO:0000256" key="6">
    <source>
        <dbReference type="ARBA" id="ARBA00023209"/>
    </source>
</evidence>
<dbReference type="InterPro" id="IPR003664">
    <property type="entry name" value="FA_synthesis"/>
</dbReference>
<organism evidence="11 12">
    <name type="scientific">Thermosipho ferrireducens</name>
    <dbReference type="NCBI Taxonomy" id="2571116"/>
    <lineage>
        <taxon>Bacteria</taxon>
        <taxon>Thermotogati</taxon>
        <taxon>Thermotogota</taxon>
        <taxon>Thermotogae</taxon>
        <taxon>Thermotogales</taxon>
        <taxon>Fervidobacteriaceae</taxon>
        <taxon>Thermosipho</taxon>
    </lineage>
</organism>
<protein>
    <recommendedName>
        <fullName evidence="8 10">Phosphate acyltransferase</fullName>
        <ecNumber evidence="8 10">2.3.1.274</ecNumber>
    </recommendedName>
    <alternativeName>
        <fullName evidence="10">Acyl-ACP phosphotransacylase</fullName>
    </alternativeName>
    <alternativeName>
        <fullName evidence="10">Acyl-[acyl-carrier-protein]--phosphate acyltransferase</fullName>
    </alternativeName>
    <alternativeName>
        <fullName evidence="10">Phosphate-acyl-ACP acyltransferase</fullName>
    </alternativeName>
</protein>
<dbReference type="HAMAP" id="MF_00019">
    <property type="entry name" value="PlsX"/>
    <property type="match status" value="1"/>
</dbReference>
<dbReference type="PIRSF" id="PIRSF002465">
    <property type="entry name" value="Phsphlp_syn_PlsX"/>
    <property type="match status" value="1"/>
</dbReference>
<dbReference type="Pfam" id="PF02504">
    <property type="entry name" value="FA_synthesis"/>
    <property type="match status" value="1"/>
</dbReference>
<sequence length="333" mass="35871">MIKLAVDVMGGDKAPAEILAGAVTFARNNKDTKLILVGIDEAFKDIEIPENCSVVRTEDYLPMDVKPTEALRRKKSTMYTSCRLVKDKEADGVVSAGNTGALLSCATFVVGRIKGIERPTLAVPIPTEKGFSILADAGANIDVKSSVIAQFGIMAVEYAKVMGIENPTVGLLNVGTEQNKGTQREKGAFTLLENIFKEQFLGNIEGNDINKGVVDVIVSDGFAGNVAMKTMEGVAKLISNMIKSEAKKNILGAIGALLMYKTFRNLKKKIDPRMYGGTFFIGVNGVVVKAHGNSDRIAIYNALKVAKNGVKNRLPEKIKEALENVRNSRDSGD</sequence>
<dbReference type="GO" id="GO:0016746">
    <property type="term" value="F:acyltransferase activity"/>
    <property type="evidence" value="ECO:0007669"/>
    <property type="project" value="UniProtKB-KW"/>
</dbReference>
<dbReference type="NCBIfam" id="TIGR00182">
    <property type="entry name" value="plsX"/>
    <property type="match status" value="1"/>
</dbReference>
<keyword evidence="5 10" id="KW-0443">Lipid metabolism</keyword>
<dbReference type="InterPro" id="IPR012281">
    <property type="entry name" value="Phospholipid_synth_PlsX-like"/>
</dbReference>
<comment type="subcellular location">
    <subcellularLocation>
        <location evidence="10">Cytoplasm</location>
    </subcellularLocation>
    <text evidence="10">Associated with the membrane possibly through PlsY.</text>
</comment>
<comment type="pathway">
    <text evidence="10">Lipid metabolism; phospholipid metabolism.</text>
</comment>
<evidence type="ECO:0000313" key="12">
    <source>
        <dbReference type="Proteomes" id="UP000671862"/>
    </source>
</evidence>
<comment type="similarity">
    <text evidence="10">Belongs to the PlsX family.</text>
</comment>
<evidence type="ECO:0000313" key="11">
    <source>
        <dbReference type="EMBL" id="QTA38267.1"/>
    </source>
</evidence>
<evidence type="ECO:0000256" key="9">
    <source>
        <dbReference type="ARBA" id="ARBA00046608"/>
    </source>
</evidence>
<keyword evidence="12" id="KW-1185">Reference proteome</keyword>
<evidence type="ECO:0000256" key="5">
    <source>
        <dbReference type="ARBA" id="ARBA00023098"/>
    </source>
</evidence>
<evidence type="ECO:0000256" key="10">
    <source>
        <dbReference type="HAMAP-Rule" id="MF_00019"/>
    </source>
</evidence>
<dbReference type="Proteomes" id="UP000671862">
    <property type="component" value="Chromosome"/>
</dbReference>
<keyword evidence="6 10" id="KW-0594">Phospholipid biosynthesis</keyword>
<reference evidence="11 12" key="1">
    <citation type="submission" date="2021-03" db="EMBL/GenBank/DDBJ databases">
        <title>Thermosipho ferrireducens sp.nov., an anaerobic thermophilic iron-reducing bacterium isolated from a deep-sea hydrothermal sulfide deposits.</title>
        <authorList>
            <person name="Zeng X."/>
            <person name="Chen Y."/>
            <person name="Shao Z."/>
        </authorList>
    </citation>
    <scope>NUCLEOTIDE SEQUENCE [LARGE SCALE GENOMIC DNA]</scope>
    <source>
        <strain evidence="11 12">JL129W03</strain>
    </source>
</reference>
<dbReference type="Gene3D" id="3.40.718.10">
    <property type="entry name" value="Isopropylmalate Dehydrogenase"/>
    <property type="match status" value="1"/>
</dbReference>
<evidence type="ECO:0000256" key="4">
    <source>
        <dbReference type="ARBA" id="ARBA00022679"/>
    </source>
</evidence>
<proteinExistence type="inferred from homology"/>
<keyword evidence="11" id="KW-0012">Acyltransferase</keyword>
<keyword evidence="4 10" id="KW-0808">Transferase</keyword>
<dbReference type="SUPFAM" id="SSF53659">
    <property type="entry name" value="Isocitrate/Isopropylmalate dehydrogenase-like"/>
    <property type="match status" value="1"/>
</dbReference>
<keyword evidence="7 10" id="KW-1208">Phospholipid metabolism</keyword>
<keyword evidence="2 10" id="KW-0963">Cytoplasm</keyword>
<comment type="subunit">
    <text evidence="9 10">Homodimer. Probably interacts with PlsY.</text>
</comment>
<evidence type="ECO:0000256" key="8">
    <source>
        <dbReference type="ARBA" id="ARBA00024069"/>
    </source>
</evidence>
<dbReference type="PANTHER" id="PTHR30100">
    <property type="entry name" value="FATTY ACID/PHOSPHOLIPID SYNTHESIS PROTEIN PLSX"/>
    <property type="match status" value="1"/>
</dbReference>
<dbReference type="EMBL" id="CP071446">
    <property type="protein sequence ID" value="QTA38267.1"/>
    <property type="molecule type" value="Genomic_DNA"/>
</dbReference>
<evidence type="ECO:0000256" key="7">
    <source>
        <dbReference type="ARBA" id="ARBA00023264"/>
    </source>
</evidence>
<evidence type="ECO:0000256" key="3">
    <source>
        <dbReference type="ARBA" id="ARBA00022516"/>
    </source>
</evidence>
<dbReference type="PANTHER" id="PTHR30100:SF1">
    <property type="entry name" value="PHOSPHATE ACYLTRANSFERASE"/>
    <property type="match status" value="1"/>
</dbReference>
<comment type="catalytic activity">
    <reaction evidence="1 10">
        <text>a fatty acyl-[ACP] + phosphate = an acyl phosphate + holo-[ACP]</text>
        <dbReference type="Rhea" id="RHEA:42292"/>
        <dbReference type="Rhea" id="RHEA-COMP:9685"/>
        <dbReference type="Rhea" id="RHEA-COMP:14125"/>
        <dbReference type="ChEBI" id="CHEBI:43474"/>
        <dbReference type="ChEBI" id="CHEBI:59918"/>
        <dbReference type="ChEBI" id="CHEBI:64479"/>
        <dbReference type="ChEBI" id="CHEBI:138651"/>
        <dbReference type="EC" id="2.3.1.274"/>
    </reaction>
</comment>
<dbReference type="EC" id="2.3.1.274" evidence="8 10"/>
<comment type="function">
    <text evidence="10">Catalyzes the reversible formation of acyl-phosphate (acyl-PO(4)) from acyl-[acyl-carrier-protein] (acyl-ACP). This enzyme utilizes acyl-ACP as fatty acyl donor, but not acyl-CoA.</text>
</comment>
<keyword evidence="3 10" id="KW-0444">Lipid biosynthesis</keyword>
<name>A0ABX7S9A1_9BACT</name>
<evidence type="ECO:0000256" key="1">
    <source>
        <dbReference type="ARBA" id="ARBA00001232"/>
    </source>
</evidence>